<feature type="domain" description="RRM" evidence="3">
    <location>
        <begin position="414"/>
        <end position="495"/>
    </location>
</feature>
<dbReference type="InterPro" id="IPR000504">
    <property type="entry name" value="RRM_dom"/>
</dbReference>
<dbReference type="GO" id="GO:0003723">
    <property type="term" value="F:RNA binding"/>
    <property type="evidence" value="ECO:0007669"/>
    <property type="project" value="UniProtKB-UniRule"/>
</dbReference>
<dbReference type="OrthoDB" id="439808at2759"/>
<feature type="compositionally biased region" description="Basic residues" evidence="2">
    <location>
        <begin position="76"/>
        <end position="86"/>
    </location>
</feature>
<feature type="compositionally biased region" description="Polar residues" evidence="2">
    <location>
        <begin position="345"/>
        <end position="358"/>
    </location>
</feature>
<evidence type="ECO:0000256" key="2">
    <source>
        <dbReference type="SAM" id="MobiDB-lite"/>
    </source>
</evidence>
<evidence type="ECO:0000259" key="3">
    <source>
        <dbReference type="PROSITE" id="PS50102"/>
    </source>
</evidence>
<name>A0A5B8MBK4_9CHLO</name>
<dbReference type="Gene3D" id="3.30.70.330">
    <property type="match status" value="1"/>
</dbReference>
<dbReference type="EMBL" id="HBHL01011866">
    <property type="protein sequence ID" value="CAD9718923.1"/>
    <property type="molecule type" value="Transcribed_RNA"/>
</dbReference>
<dbReference type="Proteomes" id="UP000316726">
    <property type="component" value="Chromosome 1"/>
</dbReference>
<feature type="region of interest" description="Disordered" evidence="2">
    <location>
        <begin position="278"/>
        <end position="408"/>
    </location>
</feature>
<feature type="compositionally biased region" description="Polar residues" evidence="2">
    <location>
        <begin position="46"/>
        <end position="61"/>
    </location>
</feature>
<dbReference type="STRING" id="1764295.A0A5B8MBK4"/>
<proteinExistence type="predicted"/>
<dbReference type="InterPro" id="IPR035979">
    <property type="entry name" value="RBD_domain_sf"/>
</dbReference>
<dbReference type="SUPFAM" id="SSF54928">
    <property type="entry name" value="RNA-binding domain, RBD"/>
    <property type="match status" value="1"/>
</dbReference>
<feature type="compositionally biased region" description="Basic and acidic residues" evidence="2">
    <location>
        <begin position="285"/>
        <end position="322"/>
    </location>
</feature>
<feature type="compositionally biased region" description="Basic residues" evidence="2">
    <location>
        <begin position="1"/>
        <end position="12"/>
    </location>
</feature>
<protein>
    <submittedName>
        <fullName evidence="5">RNA-binding domain-containing protein</fullName>
    </submittedName>
</protein>
<evidence type="ECO:0000313" key="5">
    <source>
        <dbReference type="EMBL" id="QDZ17723.1"/>
    </source>
</evidence>
<evidence type="ECO:0000313" key="6">
    <source>
        <dbReference type="Proteomes" id="UP000316726"/>
    </source>
</evidence>
<dbReference type="InterPro" id="IPR012677">
    <property type="entry name" value="Nucleotide-bd_a/b_plait_sf"/>
</dbReference>
<reference evidence="4" key="2">
    <citation type="submission" date="2021-01" db="EMBL/GenBank/DDBJ databases">
        <authorList>
            <person name="Corre E."/>
            <person name="Pelletier E."/>
            <person name="Niang G."/>
            <person name="Scheremetjew M."/>
            <person name="Finn R."/>
            <person name="Kale V."/>
            <person name="Holt S."/>
            <person name="Cochrane G."/>
            <person name="Meng A."/>
            <person name="Brown T."/>
            <person name="Cohen L."/>
        </authorList>
    </citation>
    <scope>NUCLEOTIDE SEQUENCE</scope>
    <source>
        <strain evidence="4">CCMP1205</strain>
    </source>
</reference>
<keyword evidence="6" id="KW-1185">Reference proteome</keyword>
<evidence type="ECO:0000256" key="1">
    <source>
        <dbReference type="PROSITE-ProRule" id="PRU00176"/>
    </source>
</evidence>
<dbReference type="EMBL" id="CP031034">
    <property type="protein sequence ID" value="QDZ17723.1"/>
    <property type="molecule type" value="Genomic_DNA"/>
</dbReference>
<reference evidence="5 6" key="1">
    <citation type="submission" date="2018-07" db="EMBL/GenBank/DDBJ databases">
        <title>The complete nuclear genome of the prasinophyte Chloropicon primus (CCMP1205).</title>
        <authorList>
            <person name="Pombert J.-F."/>
            <person name="Otis C."/>
            <person name="Turmel M."/>
            <person name="Lemieux C."/>
        </authorList>
    </citation>
    <scope>NUCLEOTIDE SEQUENCE [LARGE SCALE GENOMIC DNA]</scope>
    <source>
        <strain evidence="5 6">CCMP1205</strain>
    </source>
</reference>
<sequence length="506" mass="55769">MASYPRRSRCHGRRGEVRLRASPSPPSPAPRGDEPPRTERRVLANSPVSVKQQIRESSSLSRTREAESARPLKPLPRTKFRQRKPARRGDDEGGGGGEALEPERTHTLANRERRKGKAQLLIVDGYNVCGCWPKLKELFRAGRIEESRNMLIEELAFFQDVKILAVFDAANSTGPTETVVNQWMTIVYSPDADEYIDEYVSRVEEADICVVTSDNLTRSLAGTAGARLMSSADFVAHVEEQKTKNNKQLKILSLKDQQRGALRYALKDDTRNRLLHMRQSLARGEGGEERRESHGAAWEERAAVGEAPPREEEGKGPKEQGKARRKGKLRGRGSAPGKGRVLEVPSSNPLTMLGSSADNKLRSLRLSLSPPEQEDEGGRGNAARPPHEEGPESVEVESSSEEDVTATGDEGVVVNLYVGFLPSSFKKSDLRSLFEPHGAVKEAKIIMDRSSGKKPVSKGFGFVKISGRSSAEAAVKSLNKKELDGKRIAVRFAKDQGKGRKPTPKR</sequence>
<dbReference type="PANTHER" id="PTHR34547">
    <property type="entry name" value="YACP-LIKE NYN DOMAIN PROTEIN"/>
    <property type="match status" value="1"/>
</dbReference>
<feature type="region of interest" description="Disordered" evidence="2">
    <location>
        <begin position="1"/>
        <end position="112"/>
    </location>
</feature>
<dbReference type="PROSITE" id="PS50102">
    <property type="entry name" value="RRM"/>
    <property type="match status" value="1"/>
</dbReference>
<keyword evidence="1" id="KW-0694">RNA-binding</keyword>
<dbReference type="Pfam" id="PF00076">
    <property type="entry name" value="RRM_1"/>
    <property type="match status" value="1"/>
</dbReference>
<dbReference type="AlphaFoldDB" id="A0A5B8MBK4"/>
<dbReference type="InterPro" id="IPR010298">
    <property type="entry name" value="YacP-like"/>
</dbReference>
<evidence type="ECO:0000313" key="4">
    <source>
        <dbReference type="EMBL" id="CAD9718923.1"/>
    </source>
</evidence>
<accession>A0A5B8MBK4</accession>
<feature type="compositionally biased region" description="Basic and acidic residues" evidence="2">
    <location>
        <begin position="31"/>
        <end position="42"/>
    </location>
</feature>
<dbReference type="PANTHER" id="PTHR34547:SF1">
    <property type="entry name" value="YACP-LIKE NYN DOMAIN PROTEIN"/>
    <property type="match status" value="1"/>
</dbReference>
<organism evidence="5 6">
    <name type="scientific">Chloropicon primus</name>
    <dbReference type="NCBI Taxonomy" id="1764295"/>
    <lineage>
        <taxon>Eukaryota</taxon>
        <taxon>Viridiplantae</taxon>
        <taxon>Chlorophyta</taxon>
        <taxon>Chloropicophyceae</taxon>
        <taxon>Chloropicales</taxon>
        <taxon>Chloropicaceae</taxon>
        <taxon>Chloropicon</taxon>
    </lineage>
</organism>
<feature type="compositionally biased region" description="Acidic residues" evidence="2">
    <location>
        <begin position="391"/>
        <end position="404"/>
    </location>
</feature>
<gene>
    <name evidence="5" type="ORF">A3770_01p02410</name>
    <name evidence="4" type="ORF">CPRI1469_LOCUS7789</name>
</gene>
<dbReference type="SMART" id="SM00360">
    <property type="entry name" value="RRM"/>
    <property type="match status" value="1"/>
</dbReference>
<feature type="compositionally biased region" description="Basic and acidic residues" evidence="2">
    <location>
        <begin position="101"/>
        <end position="111"/>
    </location>
</feature>
<dbReference type="Pfam" id="PF05991">
    <property type="entry name" value="NYN_YacP"/>
    <property type="match status" value="1"/>
</dbReference>